<evidence type="ECO:0008006" key="3">
    <source>
        <dbReference type="Google" id="ProtNLM"/>
    </source>
</evidence>
<keyword evidence="2" id="KW-1185">Reference proteome</keyword>
<proteinExistence type="predicted"/>
<dbReference type="RefSeq" id="WP_105983028.1">
    <property type="nucleotide sequence ID" value="NZ_MQUC01000003.1"/>
</dbReference>
<dbReference type="Gene3D" id="1.20.120.450">
    <property type="entry name" value="dinb family like domain"/>
    <property type="match status" value="1"/>
</dbReference>
<evidence type="ECO:0000313" key="2">
    <source>
        <dbReference type="Proteomes" id="UP000239532"/>
    </source>
</evidence>
<dbReference type="AlphaFoldDB" id="A0A2S9WUZ3"/>
<comment type="caution">
    <text evidence="1">The sequence shown here is derived from an EMBL/GenBank/DDBJ whole genome shotgun (WGS) entry which is preliminary data.</text>
</comment>
<name>A0A2S9WUZ3_9FLAO</name>
<dbReference type="EMBL" id="MQUC01000003">
    <property type="protein sequence ID" value="PRP67281.1"/>
    <property type="molecule type" value="Genomic_DNA"/>
</dbReference>
<protein>
    <recommendedName>
        <fullName evidence="3">DUF1569 domain-containing protein</fullName>
    </recommendedName>
</protein>
<dbReference type="OrthoDB" id="2599194at2"/>
<organism evidence="1 2">
    <name type="scientific">Nonlabens agnitus</name>
    <dbReference type="NCBI Taxonomy" id="870484"/>
    <lineage>
        <taxon>Bacteria</taxon>
        <taxon>Pseudomonadati</taxon>
        <taxon>Bacteroidota</taxon>
        <taxon>Flavobacteriia</taxon>
        <taxon>Flavobacteriales</taxon>
        <taxon>Flavobacteriaceae</taxon>
        <taxon>Nonlabens</taxon>
    </lineage>
</organism>
<dbReference type="InterPro" id="IPR034660">
    <property type="entry name" value="DinB/YfiT-like"/>
</dbReference>
<dbReference type="InterPro" id="IPR011463">
    <property type="entry name" value="DUF1569"/>
</dbReference>
<evidence type="ECO:0000313" key="1">
    <source>
        <dbReference type="EMBL" id="PRP67281.1"/>
    </source>
</evidence>
<dbReference type="Pfam" id="PF07606">
    <property type="entry name" value="DUF1569"/>
    <property type="match status" value="1"/>
</dbReference>
<sequence>MESFFEEPTYRKLRERLQHIDASKSPEWGKMDAAQMLKHCQFPIQIAMGKEKVDLKSNWLAKVFFKKSLYSPKPFRKNLPTAPSLKVADLKDFESEKEKLDQWMQELWYDRHNDNRRPHPVFGTFTKEQWGILQWKHLDHHFRQFGV</sequence>
<gene>
    <name evidence="1" type="ORF">BST86_09305</name>
</gene>
<accession>A0A2S9WUZ3</accession>
<dbReference type="Proteomes" id="UP000239532">
    <property type="component" value="Unassembled WGS sequence"/>
</dbReference>
<reference evidence="1 2" key="1">
    <citation type="submission" date="2016-11" db="EMBL/GenBank/DDBJ databases">
        <title>Trade-off between light-utilization and light-protection in marine flavobacteria.</title>
        <authorList>
            <person name="Kumagai Y."/>
        </authorList>
    </citation>
    <scope>NUCLEOTIDE SEQUENCE [LARGE SCALE GENOMIC DNA]</scope>
    <source>
        <strain evidence="1 2">JCM 17109</strain>
    </source>
</reference>